<feature type="domain" description="GmrSD restriction endonucleases C-terminal" evidence="2">
    <location>
        <begin position="113"/>
        <end position="208"/>
    </location>
</feature>
<evidence type="ECO:0000259" key="2">
    <source>
        <dbReference type="Pfam" id="PF07510"/>
    </source>
</evidence>
<dbReference type="AlphaFoldDB" id="A0AAN0XZV8"/>
<dbReference type="KEGG" id="vbr:A6E01_19935"/>
<evidence type="ECO:0000256" key="1">
    <source>
        <dbReference type="SAM" id="SignalP"/>
    </source>
</evidence>
<evidence type="ECO:0000313" key="3">
    <source>
        <dbReference type="EMBL" id="ANO35670.1"/>
    </source>
</evidence>
<dbReference type="Proteomes" id="UP000092018">
    <property type="component" value="Plasmid unnamed1"/>
</dbReference>
<protein>
    <recommendedName>
        <fullName evidence="2">GmrSD restriction endonucleases C-terminal domain-containing protein</fullName>
    </recommendedName>
</protein>
<evidence type="ECO:0000313" key="4">
    <source>
        <dbReference type="Proteomes" id="UP000092018"/>
    </source>
</evidence>
<geneLocation type="plasmid" evidence="3 4">
    <name>unnamed1</name>
</geneLocation>
<dbReference type="EMBL" id="CP016179">
    <property type="protein sequence ID" value="ANO35670.1"/>
    <property type="molecule type" value="Genomic_DNA"/>
</dbReference>
<reference evidence="3 4" key="1">
    <citation type="submission" date="2016-06" db="EMBL/GenBank/DDBJ databases">
        <title>Adaptive Radiation by Waves of Gene Transfer Leads to Fine-Scale Resource Partitioning in Marine Microbes.</title>
        <authorList>
            <person name="Hehemann J.-H."/>
            <person name="Arevalo P."/>
            <person name="Datta M.S."/>
            <person name="Yu X."/>
            <person name="Corzett C."/>
            <person name="Henschel A."/>
            <person name="Preheim S.P."/>
            <person name="Timberlake S."/>
            <person name="Alm E.J."/>
            <person name="Polz M.F."/>
        </authorList>
    </citation>
    <scope>NUCLEOTIDE SEQUENCE [LARGE SCALE GENOMIC DNA]</scope>
    <source>
        <strain evidence="3 4">FF50</strain>
        <plasmid evidence="3 4">unnamed1</plasmid>
    </source>
</reference>
<feature type="signal peptide" evidence="1">
    <location>
        <begin position="1"/>
        <end position="21"/>
    </location>
</feature>
<sequence>MRAILTTFTFLTTTFALPALAFEDIKLSSDGICYAASSPNYKELTNYKLYFSLEECLENDGRLPSEGKSQRQFSRGEFGSGWIDKNGDCRNTRAELLISTSVTPVRYNTNNECRVTSGHWISTFTGNSINDANKADVTHVVPLEFAWEHGAIDWTQNMREDFANDTKNLLVVERKLNQSKSSKDLTEYLPPQNRCSYILKFIRVTQKYPLQLPSEKAHSYEQLKNQYCGN</sequence>
<feature type="chain" id="PRO_5042869369" description="GmrSD restriction endonucleases C-terminal domain-containing protein" evidence="1">
    <location>
        <begin position="22"/>
        <end position="230"/>
    </location>
</feature>
<keyword evidence="3" id="KW-0614">Plasmid</keyword>
<name>A0AAN0XZV8_9VIBR</name>
<proteinExistence type="predicted"/>
<dbReference type="InterPro" id="IPR011089">
    <property type="entry name" value="GmrSD_C"/>
</dbReference>
<accession>A0AAN0XZV8</accession>
<gene>
    <name evidence="3" type="ORF">A6E01_19935</name>
</gene>
<organism evidence="3 4">
    <name type="scientific">Vibrio breoganii</name>
    <dbReference type="NCBI Taxonomy" id="553239"/>
    <lineage>
        <taxon>Bacteria</taxon>
        <taxon>Pseudomonadati</taxon>
        <taxon>Pseudomonadota</taxon>
        <taxon>Gammaproteobacteria</taxon>
        <taxon>Vibrionales</taxon>
        <taxon>Vibrionaceae</taxon>
        <taxon>Vibrio</taxon>
    </lineage>
</organism>
<keyword evidence="1" id="KW-0732">Signal</keyword>
<dbReference type="Pfam" id="PF07510">
    <property type="entry name" value="GmrSD_C"/>
    <property type="match status" value="1"/>
</dbReference>